<reference evidence="1 2" key="1">
    <citation type="submission" date="2016-10" db="EMBL/GenBank/DDBJ databases">
        <authorList>
            <person name="de Groot N.N."/>
        </authorList>
    </citation>
    <scope>NUCLEOTIDE SEQUENCE [LARGE SCALE GENOMIC DNA]</scope>
    <source>
        <strain evidence="1 2">AR40</strain>
    </source>
</reference>
<gene>
    <name evidence="1" type="ORF">SAMN04487884_12939</name>
</gene>
<dbReference type="AlphaFoldDB" id="A0A1H9WCU7"/>
<sequence length="61" mass="6587">MKNEIMNALGGILNNPGDKFEARVTKSGNKVAKFSSGDGSLKASKTVYPNGTVHETRTYKQ</sequence>
<organism evidence="1 2">
    <name type="scientific">Butyrivibrio fibrisolvens</name>
    <dbReference type="NCBI Taxonomy" id="831"/>
    <lineage>
        <taxon>Bacteria</taxon>
        <taxon>Bacillati</taxon>
        <taxon>Bacillota</taxon>
        <taxon>Clostridia</taxon>
        <taxon>Lachnospirales</taxon>
        <taxon>Lachnospiraceae</taxon>
        <taxon>Butyrivibrio</taxon>
    </lineage>
</organism>
<accession>A0A1H9WCU7</accession>
<protein>
    <submittedName>
        <fullName evidence="1">Uncharacterized protein</fullName>
    </submittedName>
</protein>
<dbReference type="Proteomes" id="UP000182584">
    <property type="component" value="Unassembled WGS sequence"/>
</dbReference>
<proteinExistence type="predicted"/>
<dbReference type="EMBL" id="FOGJ01000029">
    <property type="protein sequence ID" value="SES31766.1"/>
    <property type="molecule type" value="Genomic_DNA"/>
</dbReference>
<evidence type="ECO:0000313" key="1">
    <source>
        <dbReference type="EMBL" id="SES31766.1"/>
    </source>
</evidence>
<dbReference type="RefSeq" id="WP_074758291.1">
    <property type="nucleotide sequence ID" value="NZ_FOGJ01000029.1"/>
</dbReference>
<name>A0A1H9WCU7_BUTFI</name>
<evidence type="ECO:0000313" key="2">
    <source>
        <dbReference type="Proteomes" id="UP000182584"/>
    </source>
</evidence>